<dbReference type="EMBL" id="CP051775">
    <property type="protein sequence ID" value="QJE73913.1"/>
    <property type="molecule type" value="Genomic_DNA"/>
</dbReference>
<name>A0A858R9T9_9PROT</name>
<evidence type="ECO:0000313" key="3">
    <source>
        <dbReference type="Proteomes" id="UP000501891"/>
    </source>
</evidence>
<dbReference type="Proteomes" id="UP000501891">
    <property type="component" value="Chromosome"/>
</dbReference>
<dbReference type="KEGG" id="acru:HHL28_13155"/>
<evidence type="ECO:0000256" key="1">
    <source>
        <dbReference type="SAM" id="MobiDB-lite"/>
    </source>
</evidence>
<accession>A0A858R9T9</accession>
<feature type="region of interest" description="Disordered" evidence="1">
    <location>
        <begin position="1"/>
        <end position="35"/>
    </location>
</feature>
<organism evidence="2 3">
    <name type="scientific">Aerophototrophica crusticola</name>
    <dbReference type="NCBI Taxonomy" id="1709002"/>
    <lineage>
        <taxon>Bacteria</taxon>
        <taxon>Pseudomonadati</taxon>
        <taxon>Pseudomonadota</taxon>
        <taxon>Alphaproteobacteria</taxon>
        <taxon>Rhodospirillales</taxon>
        <taxon>Rhodospirillaceae</taxon>
        <taxon>Aerophototrophica</taxon>
    </lineage>
</organism>
<proteinExistence type="predicted"/>
<keyword evidence="3" id="KW-1185">Reference proteome</keyword>
<evidence type="ECO:0008006" key="4">
    <source>
        <dbReference type="Google" id="ProtNLM"/>
    </source>
</evidence>
<gene>
    <name evidence="2" type="ORF">HHL28_13155</name>
</gene>
<reference evidence="2" key="1">
    <citation type="submission" date="2020-04" db="EMBL/GenBank/DDBJ databases">
        <title>A desert anoxygenic phototrophic bacterium fixes CO2 using RubisCO under aerobic conditions.</title>
        <authorList>
            <person name="Tang K."/>
        </authorList>
    </citation>
    <scope>NUCLEOTIDE SEQUENCE [LARGE SCALE GENOMIC DNA]</scope>
    <source>
        <strain evidence="2">MIMtkB3</strain>
    </source>
</reference>
<sequence length="69" mass="7447">MPPSDPRSQPFGRPGAAAAGTDAESGTENPELSEEKRKSLYALKVMFERGLLPKAEYEARRAALEGKQG</sequence>
<dbReference type="AlphaFoldDB" id="A0A858R9T9"/>
<evidence type="ECO:0000313" key="2">
    <source>
        <dbReference type="EMBL" id="QJE73913.1"/>
    </source>
</evidence>
<protein>
    <recommendedName>
        <fullName evidence="4">SHOCT domain-containing protein</fullName>
    </recommendedName>
</protein>